<protein>
    <submittedName>
        <fullName evidence="3">MaoC family dehydratase</fullName>
    </submittedName>
</protein>
<evidence type="ECO:0000313" key="4">
    <source>
        <dbReference type="Proteomes" id="UP000325827"/>
    </source>
</evidence>
<dbReference type="AlphaFoldDB" id="A0A5J5J872"/>
<name>A0A5J5J872_9MICO</name>
<dbReference type="Proteomes" id="UP000325827">
    <property type="component" value="Unassembled WGS sequence"/>
</dbReference>
<reference evidence="4" key="1">
    <citation type="submission" date="2019-09" db="EMBL/GenBank/DDBJ databases">
        <title>Mumia zhuanghuii sp. nov. isolated from the intestinal contents of plateau pika (Ochotona curzoniae) in the Qinghai-Tibet plateau of China.</title>
        <authorList>
            <person name="Tian Z."/>
        </authorList>
    </citation>
    <scope>NUCLEOTIDE SEQUENCE [LARGE SCALE GENOMIC DNA]</scope>
    <source>
        <strain evidence="4">JCM 30598</strain>
    </source>
</reference>
<dbReference type="EMBL" id="VYSA01000001">
    <property type="protein sequence ID" value="KAA9111364.1"/>
    <property type="molecule type" value="Genomic_DNA"/>
</dbReference>
<evidence type="ECO:0000259" key="2">
    <source>
        <dbReference type="Pfam" id="PF01575"/>
    </source>
</evidence>
<proteinExistence type="inferred from homology"/>
<dbReference type="Gene3D" id="3.10.129.10">
    <property type="entry name" value="Hotdog Thioesterase"/>
    <property type="match status" value="1"/>
</dbReference>
<dbReference type="InterPro" id="IPR002539">
    <property type="entry name" value="MaoC-like_dom"/>
</dbReference>
<dbReference type="SUPFAM" id="SSF54637">
    <property type="entry name" value="Thioesterase/thiol ester dehydrase-isomerase"/>
    <property type="match status" value="1"/>
</dbReference>
<dbReference type="InterPro" id="IPR029069">
    <property type="entry name" value="HotDog_dom_sf"/>
</dbReference>
<evidence type="ECO:0000313" key="3">
    <source>
        <dbReference type="EMBL" id="KAA9111364.1"/>
    </source>
</evidence>
<gene>
    <name evidence="3" type="ORF">F6B43_07230</name>
</gene>
<dbReference type="InterPro" id="IPR039375">
    <property type="entry name" value="NodN-like"/>
</dbReference>
<comment type="caution">
    <text evidence="3">The sequence shown here is derived from an EMBL/GenBank/DDBJ whole genome shotgun (WGS) entry which is preliminary data.</text>
</comment>
<keyword evidence="4" id="KW-1185">Reference proteome</keyword>
<dbReference type="PANTHER" id="PTHR42993">
    <property type="entry name" value="MAOC-LIKE DEHYDRATASE DOMAIN-CONTAINING PROTEIN"/>
    <property type="match status" value="1"/>
</dbReference>
<dbReference type="CDD" id="cd03450">
    <property type="entry name" value="NodN"/>
    <property type="match status" value="1"/>
</dbReference>
<sequence>MIAAASPAALAAAVGGSATGDWFTIDQERIQAFADATEDRQWIHLDAQRAASGPFGATIAHGYLTLSLLPRLTVGLLAVEGASMFVNYGLDRVRFVQPVVVGSRVRAVSELTRVDASPQGYRAALTTTVQIEGSARPALVAETLVLVVPETDSHEAVPA</sequence>
<organism evidence="3 4">
    <name type="scientific">Microbacterium rhizomatis</name>
    <dbReference type="NCBI Taxonomy" id="1631477"/>
    <lineage>
        <taxon>Bacteria</taxon>
        <taxon>Bacillati</taxon>
        <taxon>Actinomycetota</taxon>
        <taxon>Actinomycetes</taxon>
        <taxon>Micrococcales</taxon>
        <taxon>Microbacteriaceae</taxon>
        <taxon>Microbacterium</taxon>
    </lineage>
</organism>
<dbReference type="RefSeq" id="WP_150448133.1">
    <property type="nucleotide sequence ID" value="NZ_VYSA01000001.1"/>
</dbReference>
<comment type="similarity">
    <text evidence="1">Belongs to the enoyl-CoA hydratase/isomerase family.</text>
</comment>
<evidence type="ECO:0000256" key="1">
    <source>
        <dbReference type="ARBA" id="ARBA00005254"/>
    </source>
</evidence>
<dbReference type="OrthoDB" id="9801735at2"/>
<accession>A0A5J5J872</accession>
<dbReference type="PANTHER" id="PTHR42993:SF1">
    <property type="entry name" value="MAOC-LIKE DEHYDRATASE DOMAIN-CONTAINING PROTEIN"/>
    <property type="match status" value="1"/>
</dbReference>
<dbReference type="Pfam" id="PF01575">
    <property type="entry name" value="MaoC_dehydratas"/>
    <property type="match status" value="1"/>
</dbReference>
<feature type="domain" description="MaoC-like" evidence="2">
    <location>
        <begin position="21"/>
        <end position="117"/>
    </location>
</feature>